<proteinExistence type="predicted"/>
<evidence type="ECO:0000313" key="3">
    <source>
        <dbReference type="WBParaSite" id="GPUH_0002008701-mRNA-1"/>
    </source>
</evidence>
<dbReference type="AlphaFoldDB" id="A0A183EGH1"/>
<reference evidence="3" key="1">
    <citation type="submission" date="2016-06" db="UniProtKB">
        <authorList>
            <consortium name="WormBaseParasite"/>
        </authorList>
    </citation>
    <scope>IDENTIFICATION</scope>
</reference>
<accession>A0A183EGH1</accession>
<keyword evidence="2" id="KW-1185">Reference proteome</keyword>
<reference evidence="1 2" key="2">
    <citation type="submission" date="2018-11" db="EMBL/GenBank/DDBJ databases">
        <authorList>
            <consortium name="Pathogen Informatics"/>
        </authorList>
    </citation>
    <scope>NUCLEOTIDE SEQUENCE [LARGE SCALE GENOMIC DNA]</scope>
</reference>
<dbReference type="Proteomes" id="UP000271098">
    <property type="component" value="Unassembled WGS sequence"/>
</dbReference>
<dbReference type="OrthoDB" id="441444at2759"/>
<gene>
    <name evidence="1" type="ORF">GPUH_LOCUS20059</name>
</gene>
<dbReference type="WBParaSite" id="GPUH_0002008701-mRNA-1">
    <property type="protein sequence ID" value="GPUH_0002008701-mRNA-1"/>
    <property type="gene ID" value="GPUH_0002008701"/>
</dbReference>
<dbReference type="EMBL" id="UYRT01089686">
    <property type="protein sequence ID" value="VDN35217.1"/>
    <property type="molecule type" value="Genomic_DNA"/>
</dbReference>
<sequence>MNTLRCKVHAGVVGWRNFSTTAIRKQSRRPRFPWFNKHMKVTDPARQDPEHFEKLAHQLPLGLFSIRNFD</sequence>
<name>A0A183EGH1_9BILA</name>
<protein>
    <submittedName>
        <fullName evidence="1 3">Uncharacterized protein</fullName>
    </submittedName>
</protein>
<evidence type="ECO:0000313" key="1">
    <source>
        <dbReference type="EMBL" id="VDN35217.1"/>
    </source>
</evidence>
<organism evidence="3">
    <name type="scientific">Gongylonema pulchrum</name>
    <dbReference type="NCBI Taxonomy" id="637853"/>
    <lineage>
        <taxon>Eukaryota</taxon>
        <taxon>Metazoa</taxon>
        <taxon>Ecdysozoa</taxon>
        <taxon>Nematoda</taxon>
        <taxon>Chromadorea</taxon>
        <taxon>Rhabditida</taxon>
        <taxon>Spirurina</taxon>
        <taxon>Spiruromorpha</taxon>
        <taxon>Spiruroidea</taxon>
        <taxon>Gongylonematidae</taxon>
        <taxon>Gongylonema</taxon>
    </lineage>
</organism>
<evidence type="ECO:0000313" key="2">
    <source>
        <dbReference type="Proteomes" id="UP000271098"/>
    </source>
</evidence>